<evidence type="ECO:0000313" key="4">
    <source>
        <dbReference type="Proteomes" id="UP000075615"/>
    </source>
</evidence>
<evidence type="ECO:0000313" key="3">
    <source>
        <dbReference type="EMBL" id="KYG78915.1"/>
    </source>
</evidence>
<dbReference type="CDD" id="cd00198">
    <property type="entry name" value="vWFA"/>
    <property type="match status" value="1"/>
</dbReference>
<keyword evidence="1" id="KW-0732">Signal</keyword>
<dbReference type="Pfam" id="PF00092">
    <property type="entry name" value="VWA"/>
    <property type="match status" value="1"/>
</dbReference>
<comment type="caution">
    <text evidence="3">The sequence shown here is derived from an EMBL/GenBank/DDBJ whole genome shotgun (WGS) entry which is preliminary data.</text>
</comment>
<organism evidence="3 4">
    <name type="scientific">Roseivirga echinicomitans</name>
    <dbReference type="NCBI Taxonomy" id="296218"/>
    <lineage>
        <taxon>Bacteria</taxon>
        <taxon>Pseudomonadati</taxon>
        <taxon>Bacteroidota</taxon>
        <taxon>Cytophagia</taxon>
        <taxon>Cytophagales</taxon>
        <taxon>Roseivirgaceae</taxon>
        <taxon>Roseivirga</taxon>
    </lineage>
</organism>
<protein>
    <recommendedName>
        <fullName evidence="2">VWFA domain-containing protein</fullName>
    </recommendedName>
</protein>
<dbReference type="OrthoDB" id="926325at2"/>
<dbReference type="Proteomes" id="UP000075615">
    <property type="component" value="Unassembled WGS sequence"/>
</dbReference>
<feature type="chain" id="PRO_5007574840" description="VWFA domain-containing protein" evidence="1">
    <location>
        <begin position="24"/>
        <end position="339"/>
    </location>
</feature>
<dbReference type="STRING" id="296218.AWN68_04615"/>
<sequence length="339" mass="36625">MTQVRITASLMAAFLFMIIQSCGGNSDTTPQLQVTIENQFTNLPSNVSVFFKVQDGAGKGKAGLKEADFNIYENGSLISEFEAVRKIQPNEQVLDYNIMLLLDLSGSILSSQNLAPLKSAAKSFIDEVVPSEGEASSGAVKVEIWWFDGSQNIKQLQPITSNTTTLKNAIDNINASMSSDNSTNLYGAVIQSVGIATQRLSQSQELDKFGSNSVVIFTDGTDQANRYTKGQALEAVRKADPSISFYTIGLGGEIDEPVLKEIGKTSFVSAVNIGELLDKFKEIGDLINSKANSYYLLEYCSPKRSGSNQLTIEVVQGNLKGSAKTIFDASDFNGSCNIQ</sequence>
<dbReference type="RefSeq" id="WP_068414847.1">
    <property type="nucleotide sequence ID" value="NZ_LRDB01000012.1"/>
</dbReference>
<dbReference type="SUPFAM" id="SSF53300">
    <property type="entry name" value="vWA-like"/>
    <property type="match status" value="1"/>
</dbReference>
<dbReference type="Gene3D" id="3.40.50.410">
    <property type="entry name" value="von Willebrand factor, type A domain"/>
    <property type="match status" value="1"/>
</dbReference>
<dbReference type="InterPro" id="IPR036465">
    <property type="entry name" value="vWFA_dom_sf"/>
</dbReference>
<feature type="domain" description="VWFA" evidence="2">
    <location>
        <begin position="97"/>
        <end position="287"/>
    </location>
</feature>
<evidence type="ECO:0000259" key="2">
    <source>
        <dbReference type="PROSITE" id="PS50234"/>
    </source>
</evidence>
<dbReference type="SMART" id="SM00327">
    <property type="entry name" value="VWA"/>
    <property type="match status" value="1"/>
</dbReference>
<dbReference type="PROSITE" id="PS51257">
    <property type="entry name" value="PROKAR_LIPOPROTEIN"/>
    <property type="match status" value="1"/>
</dbReference>
<dbReference type="EMBL" id="LRDB01000012">
    <property type="protein sequence ID" value="KYG78915.1"/>
    <property type="molecule type" value="Genomic_DNA"/>
</dbReference>
<proteinExistence type="predicted"/>
<evidence type="ECO:0000256" key="1">
    <source>
        <dbReference type="SAM" id="SignalP"/>
    </source>
</evidence>
<accession>A0A150XJR2</accession>
<dbReference type="InterPro" id="IPR002035">
    <property type="entry name" value="VWF_A"/>
</dbReference>
<reference evidence="3 4" key="1">
    <citation type="submission" date="2016-01" db="EMBL/GenBank/DDBJ databases">
        <title>Genome sequencing of Roseivirga echinicomitans KMM 6058.</title>
        <authorList>
            <person name="Selvaratnam C."/>
            <person name="Thevarajoo S."/>
            <person name="Goh K.M."/>
            <person name="Ee R."/>
            <person name="Chan K.-G."/>
            <person name="Chong C.S."/>
        </authorList>
    </citation>
    <scope>NUCLEOTIDE SEQUENCE [LARGE SCALE GENOMIC DNA]</scope>
    <source>
        <strain evidence="3 4">KMM 6058</strain>
    </source>
</reference>
<name>A0A150XJR2_9BACT</name>
<keyword evidence="4" id="KW-1185">Reference proteome</keyword>
<gene>
    <name evidence="3" type="ORF">AWN68_04615</name>
</gene>
<dbReference type="PROSITE" id="PS50234">
    <property type="entry name" value="VWFA"/>
    <property type="match status" value="1"/>
</dbReference>
<feature type="signal peptide" evidence="1">
    <location>
        <begin position="1"/>
        <end position="23"/>
    </location>
</feature>
<dbReference type="AlphaFoldDB" id="A0A150XJR2"/>